<gene>
    <name evidence="2" type="ORF">E2C01_027246</name>
</gene>
<protein>
    <submittedName>
        <fullName evidence="2">Uncharacterized protein</fullName>
    </submittedName>
</protein>
<keyword evidence="3" id="KW-1185">Reference proteome</keyword>
<dbReference type="AlphaFoldDB" id="A0A5B7EL55"/>
<proteinExistence type="predicted"/>
<evidence type="ECO:0000313" key="2">
    <source>
        <dbReference type="EMBL" id="MPC33879.1"/>
    </source>
</evidence>
<sequence length="66" mass="7466">MESLKAVAACDKGGEGVLERRTQHLEGSNNLAKISFQQRRRIKRNRFGRRPQSGFVEAKRQGPVSQ</sequence>
<feature type="compositionally biased region" description="Basic residues" evidence="1">
    <location>
        <begin position="39"/>
        <end position="49"/>
    </location>
</feature>
<feature type="region of interest" description="Disordered" evidence="1">
    <location>
        <begin position="39"/>
        <end position="66"/>
    </location>
</feature>
<evidence type="ECO:0000313" key="3">
    <source>
        <dbReference type="Proteomes" id="UP000324222"/>
    </source>
</evidence>
<evidence type="ECO:0000256" key="1">
    <source>
        <dbReference type="SAM" id="MobiDB-lite"/>
    </source>
</evidence>
<name>A0A5B7EL55_PORTR</name>
<dbReference type="Proteomes" id="UP000324222">
    <property type="component" value="Unassembled WGS sequence"/>
</dbReference>
<accession>A0A5B7EL55</accession>
<comment type="caution">
    <text evidence="2">The sequence shown here is derived from an EMBL/GenBank/DDBJ whole genome shotgun (WGS) entry which is preliminary data.</text>
</comment>
<organism evidence="2 3">
    <name type="scientific">Portunus trituberculatus</name>
    <name type="common">Swimming crab</name>
    <name type="synonym">Neptunus trituberculatus</name>
    <dbReference type="NCBI Taxonomy" id="210409"/>
    <lineage>
        <taxon>Eukaryota</taxon>
        <taxon>Metazoa</taxon>
        <taxon>Ecdysozoa</taxon>
        <taxon>Arthropoda</taxon>
        <taxon>Crustacea</taxon>
        <taxon>Multicrustacea</taxon>
        <taxon>Malacostraca</taxon>
        <taxon>Eumalacostraca</taxon>
        <taxon>Eucarida</taxon>
        <taxon>Decapoda</taxon>
        <taxon>Pleocyemata</taxon>
        <taxon>Brachyura</taxon>
        <taxon>Eubrachyura</taxon>
        <taxon>Portunoidea</taxon>
        <taxon>Portunidae</taxon>
        <taxon>Portuninae</taxon>
        <taxon>Portunus</taxon>
    </lineage>
</organism>
<dbReference type="EMBL" id="VSRR010002932">
    <property type="protein sequence ID" value="MPC33879.1"/>
    <property type="molecule type" value="Genomic_DNA"/>
</dbReference>
<reference evidence="2 3" key="1">
    <citation type="submission" date="2019-05" db="EMBL/GenBank/DDBJ databases">
        <title>Another draft genome of Portunus trituberculatus and its Hox gene families provides insights of decapod evolution.</title>
        <authorList>
            <person name="Jeong J.-H."/>
            <person name="Song I."/>
            <person name="Kim S."/>
            <person name="Choi T."/>
            <person name="Kim D."/>
            <person name="Ryu S."/>
            <person name="Kim W."/>
        </authorList>
    </citation>
    <scope>NUCLEOTIDE SEQUENCE [LARGE SCALE GENOMIC DNA]</scope>
    <source>
        <tissue evidence="2">Muscle</tissue>
    </source>
</reference>